<accession>A0A090YIP8</accession>
<dbReference type="SUPFAM" id="SSF103473">
    <property type="entry name" value="MFS general substrate transporter"/>
    <property type="match status" value="1"/>
</dbReference>
<evidence type="ECO:0000256" key="1">
    <source>
        <dbReference type="ARBA" id="ARBA00004651"/>
    </source>
</evidence>
<feature type="transmembrane region" description="Helical" evidence="7">
    <location>
        <begin position="108"/>
        <end position="130"/>
    </location>
</feature>
<feature type="transmembrane region" description="Helical" evidence="7">
    <location>
        <begin position="45"/>
        <end position="67"/>
    </location>
</feature>
<evidence type="ECO:0000256" key="2">
    <source>
        <dbReference type="ARBA" id="ARBA00022448"/>
    </source>
</evidence>
<evidence type="ECO:0000313" key="8">
    <source>
        <dbReference type="EMBL" id="KFM98683.1"/>
    </source>
</evidence>
<keyword evidence="4 7" id="KW-0812">Transmembrane</keyword>
<name>A0A090YIP8_9BACI</name>
<dbReference type="PANTHER" id="PTHR43266">
    <property type="entry name" value="MACROLIDE-EFFLUX PROTEIN"/>
    <property type="match status" value="1"/>
</dbReference>
<dbReference type="PATRIC" id="fig|1405.8.peg.352"/>
<evidence type="ECO:0000256" key="4">
    <source>
        <dbReference type="ARBA" id="ARBA00022692"/>
    </source>
</evidence>
<dbReference type="InterPro" id="IPR036259">
    <property type="entry name" value="MFS_trans_sf"/>
</dbReference>
<organism evidence="8 9">
    <name type="scientific">Bacillus clarus</name>
    <dbReference type="NCBI Taxonomy" id="2338372"/>
    <lineage>
        <taxon>Bacteria</taxon>
        <taxon>Bacillati</taxon>
        <taxon>Bacillota</taxon>
        <taxon>Bacilli</taxon>
        <taxon>Bacillales</taxon>
        <taxon>Bacillaceae</taxon>
        <taxon>Bacillus</taxon>
        <taxon>Bacillus cereus group</taxon>
    </lineage>
</organism>
<protein>
    <submittedName>
        <fullName evidence="8">Transmembrane secretion effector family protein</fullName>
    </submittedName>
</protein>
<dbReference type="EMBL" id="JMQC01000008">
    <property type="protein sequence ID" value="KFM98683.1"/>
    <property type="molecule type" value="Genomic_DNA"/>
</dbReference>
<evidence type="ECO:0000256" key="6">
    <source>
        <dbReference type="ARBA" id="ARBA00023136"/>
    </source>
</evidence>
<gene>
    <name evidence="8" type="ORF">DJ93_184</name>
</gene>
<keyword evidence="5 7" id="KW-1133">Transmembrane helix</keyword>
<sequence length="149" mass="17132">MLFIHFKLYDYESNEDRFEGEINFITDIKGGFYYLMDRKSIKNTFIILVSINFFLGFAVTVPFLYIINTVLHLSSKEFGMIQGAFPVGMILGAILVKKITDRFSYSFLLKYLSFMLAVFMIVSGSPFILIGVEIDDIIYVIFTVLSCSF</sequence>
<comment type="subcellular location">
    <subcellularLocation>
        <location evidence="1">Cell membrane</location>
        <topology evidence="1">Multi-pass membrane protein</topology>
    </subcellularLocation>
</comment>
<dbReference type="AlphaFoldDB" id="A0A090YIP8"/>
<keyword evidence="2" id="KW-0813">Transport</keyword>
<reference evidence="8 9" key="1">
    <citation type="submission" date="2014-04" db="EMBL/GenBank/DDBJ databases">
        <authorList>
            <person name="Bishop-Lilly K.A."/>
            <person name="Broomall S.M."/>
            <person name="Chain P.S."/>
            <person name="Chertkov O."/>
            <person name="Coyne S.R."/>
            <person name="Daligault H.E."/>
            <person name="Davenport K.W."/>
            <person name="Erkkila T."/>
            <person name="Frey K.G."/>
            <person name="Gibbons H.S."/>
            <person name="Gu W."/>
            <person name="Jaissle J."/>
            <person name="Johnson S.L."/>
            <person name="Koroleva G.I."/>
            <person name="Ladner J.T."/>
            <person name="Lo C.-C."/>
            <person name="Minogue T.D."/>
            <person name="Munk C."/>
            <person name="Palacios G.F."/>
            <person name="Redden C.L."/>
            <person name="Rosenzweig C.N."/>
            <person name="Scholz M.B."/>
            <person name="Teshima H."/>
            <person name="Xu Y."/>
        </authorList>
    </citation>
    <scope>NUCLEOTIDE SEQUENCE [LARGE SCALE GENOMIC DNA]</scope>
    <source>
        <strain evidence="8 9">BHP</strain>
    </source>
</reference>
<evidence type="ECO:0000256" key="3">
    <source>
        <dbReference type="ARBA" id="ARBA00022475"/>
    </source>
</evidence>
<feature type="transmembrane region" description="Helical" evidence="7">
    <location>
        <begin position="79"/>
        <end position="96"/>
    </location>
</feature>
<dbReference type="Gene3D" id="1.20.1250.20">
    <property type="entry name" value="MFS general substrate transporter like domains"/>
    <property type="match status" value="1"/>
</dbReference>
<proteinExistence type="predicted"/>
<keyword evidence="3" id="KW-1003">Cell membrane</keyword>
<keyword evidence="6 7" id="KW-0472">Membrane</keyword>
<dbReference type="PANTHER" id="PTHR43266:SF9">
    <property type="entry name" value="PERMEASE, MAJOR FACILITATOR SUPERFAMILY-RELATED"/>
    <property type="match status" value="1"/>
</dbReference>
<evidence type="ECO:0000256" key="5">
    <source>
        <dbReference type="ARBA" id="ARBA00022989"/>
    </source>
</evidence>
<comment type="caution">
    <text evidence="8">The sequence shown here is derived from an EMBL/GenBank/DDBJ whole genome shotgun (WGS) entry which is preliminary data.</text>
</comment>
<evidence type="ECO:0000313" key="9">
    <source>
        <dbReference type="Proteomes" id="UP000029389"/>
    </source>
</evidence>
<dbReference type="GO" id="GO:0005886">
    <property type="term" value="C:plasma membrane"/>
    <property type="evidence" value="ECO:0007669"/>
    <property type="project" value="UniProtKB-SubCell"/>
</dbReference>
<dbReference type="Proteomes" id="UP000029389">
    <property type="component" value="Unassembled WGS sequence"/>
</dbReference>
<evidence type="ECO:0000256" key="7">
    <source>
        <dbReference type="SAM" id="Phobius"/>
    </source>
</evidence>